<name>A0ABS8T2Y2_DATST</name>
<dbReference type="EMBL" id="JACEIK010001073">
    <property type="protein sequence ID" value="MCD7465725.1"/>
    <property type="molecule type" value="Genomic_DNA"/>
</dbReference>
<evidence type="ECO:0000313" key="3">
    <source>
        <dbReference type="Proteomes" id="UP000823775"/>
    </source>
</evidence>
<accession>A0ABS8T2Y2</accession>
<proteinExistence type="predicted"/>
<evidence type="ECO:0000313" key="2">
    <source>
        <dbReference type="EMBL" id="MCD7465725.1"/>
    </source>
</evidence>
<dbReference type="Proteomes" id="UP000823775">
    <property type="component" value="Unassembled WGS sequence"/>
</dbReference>
<organism evidence="2 3">
    <name type="scientific">Datura stramonium</name>
    <name type="common">Jimsonweed</name>
    <name type="synonym">Common thornapple</name>
    <dbReference type="NCBI Taxonomy" id="4076"/>
    <lineage>
        <taxon>Eukaryota</taxon>
        <taxon>Viridiplantae</taxon>
        <taxon>Streptophyta</taxon>
        <taxon>Embryophyta</taxon>
        <taxon>Tracheophyta</taxon>
        <taxon>Spermatophyta</taxon>
        <taxon>Magnoliopsida</taxon>
        <taxon>eudicotyledons</taxon>
        <taxon>Gunneridae</taxon>
        <taxon>Pentapetalae</taxon>
        <taxon>asterids</taxon>
        <taxon>lamiids</taxon>
        <taxon>Solanales</taxon>
        <taxon>Solanaceae</taxon>
        <taxon>Solanoideae</taxon>
        <taxon>Datureae</taxon>
        <taxon>Datura</taxon>
    </lineage>
</organism>
<feature type="region of interest" description="Disordered" evidence="1">
    <location>
        <begin position="189"/>
        <end position="216"/>
    </location>
</feature>
<sequence length="216" mass="24074">MHRAAQGLVRGIGTGATRPGMTCRTGKTVSAATQNSKGALSTVMQKGEGVLIKNVLRRARVKKDQNIGFGGLLTRFLRGHDIEEEEVDYKPFYDPRGIDVTKTKEAEGINGPFLSVNEHNAQSDNMLSHLYSMPMFQLRMNGVTKEQQQQLNMDYPMSEHSRSLCRVGLGFEEPIDDDMGIEDEMVRVDSDIESSDDEEHDFEMGEASLSPTDDEE</sequence>
<protein>
    <submittedName>
        <fullName evidence="2">Uncharacterized protein</fullName>
    </submittedName>
</protein>
<evidence type="ECO:0000256" key="1">
    <source>
        <dbReference type="SAM" id="MobiDB-lite"/>
    </source>
</evidence>
<feature type="region of interest" description="Disordered" evidence="1">
    <location>
        <begin position="1"/>
        <end position="20"/>
    </location>
</feature>
<comment type="caution">
    <text evidence="2">The sequence shown here is derived from an EMBL/GenBank/DDBJ whole genome shotgun (WGS) entry which is preliminary data.</text>
</comment>
<keyword evidence="3" id="KW-1185">Reference proteome</keyword>
<feature type="compositionally biased region" description="Acidic residues" evidence="1">
    <location>
        <begin position="191"/>
        <end position="201"/>
    </location>
</feature>
<reference evidence="2 3" key="1">
    <citation type="journal article" date="2021" name="BMC Genomics">
        <title>Datura genome reveals duplications of psychoactive alkaloid biosynthetic genes and high mutation rate following tissue culture.</title>
        <authorList>
            <person name="Rajewski A."/>
            <person name="Carter-House D."/>
            <person name="Stajich J."/>
            <person name="Litt A."/>
        </authorList>
    </citation>
    <scope>NUCLEOTIDE SEQUENCE [LARGE SCALE GENOMIC DNA]</scope>
    <source>
        <strain evidence="2">AR-01</strain>
    </source>
</reference>
<gene>
    <name evidence="2" type="ORF">HAX54_001813</name>
</gene>